<dbReference type="AlphaFoldDB" id="A0A376BY03"/>
<protein>
    <recommendedName>
        <fullName evidence="3">SGNH hydrolase-type esterase domain-containing protein</fullName>
    </recommendedName>
</protein>
<evidence type="ECO:0000313" key="2">
    <source>
        <dbReference type="Proteomes" id="UP000255515"/>
    </source>
</evidence>
<evidence type="ECO:0008006" key="3">
    <source>
        <dbReference type="Google" id="ProtNLM"/>
    </source>
</evidence>
<dbReference type="Proteomes" id="UP000255515">
    <property type="component" value="Unassembled WGS sequence"/>
</dbReference>
<sequence>MENKNHKVVLLVSLCFVLYLFFSLLSISFGWNFEAFNKVNLVSEVFPNEKINEETKREDQAVVVAEKPQQNFNLYQSPHLITSFYQGDSIVALSHFVEKLNTLKTTGKGKIRIAYLGDSMIEGDLISQTFRKLLQQEFGGNGVGFLPMYSQVSGFRQTASISASGWEDISFKTKNQRNMYLSGHVFKGLGSGTYKDNTITAPTITEKSIIYGKSEGGTIEVNGQVVVLEGSDWVNRKVLVRDEDSVLKIKSQSSQLPIYGVSFESENGVFVDNFSFRGITGVELDKLDLDFLNAIQRNNPYDLVIFQYGVNLLFRAKDTDYSYYEKLVTPALKKIKTTFNHSDVLLVSAGDKAFRYDGEYKTAVGLPHLVELQAKLAFEHGFAFYNQFETMGGTNSIVNWVNQKPALAAKDHTHPNHLGAEVLAEYLFKAVMKDYRKYQPKAK</sequence>
<dbReference type="SUPFAM" id="SSF52266">
    <property type="entry name" value="SGNH hydrolase"/>
    <property type="match status" value="1"/>
</dbReference>
<name>A0A376BY03_9FLAO</name>
<dbReference type="InterPro" id="IPR036514">
    <property type="entry name" value="SGNH_hydro_sf"/>
</dbReference>
<dbReference type="RefSeq" id="WP_002687609.1">
    <property type="nucleotide sequence ID" value="NZ_UFTJ01000001.1"/>
</dbReference>
<reference evidence="1 2" key="1">
    <citation type="submission" date="2018-06" db="EMBL/GenBank/DDBJ databases">
        <authorList>
            <consortium name="Pathogen Informatics"/>
            <person name="Doyle S."/>
        </authorList>
    </citation>
    <scope>NUCLEOTIDE SEQUENCE [LARGE SCALE GENOMIC DNA]</scope>
    <source>
        <strain evidence="1 2">NCTC11661</strain>
    </source>
</reference>
<dbReference type="GO" id="GO:0016788">
    <property type="term" value="F:hydrolase activity, acting on ester bonds"/>
    <property type="evidence" value="ECO:0007669"/>
    <property type="project" value="UniProtKB-ARBA"/>
</dbReference>
<dbReference type="EMBL" id="UFTJ01000001">
    <property type="protein sequence ID" value="SSZ46379.1"/>
    <property type="molecule type" value="Genomic_DNA"/>
</dbReference>
<gene>
    <name evidence="1" type="ORF">NCTC11661_00018</name>
</gene>
<dbReference type="Gene3D" id="3.40.50.1110">
    <property type="entry name" value="SGNH hydrolase"/>
    <property type="match status" value="1"/>
</dbReference>
<proteinExistence type="predicted"/>
<dbReference type="Gene3D" id="2.60.120.1360">
    <property type="match status" value="1"/>
</dbReference>
<evidence type="ECO:0000313" key="1">
    <source>
        <dbReference type="EMBL" id="SSZ46379.1"/>
    </source>
</evidence>
<organism evidence="1 2">
    <name type="scientific">Bergeyella zoohelcum</name>
    <dbReference type="NCBI Taxonomy" id="1015"/>
    <lineage>
        <taxon>Bacteria</taxon>
        <taxon>Pseudomonadati</taxon>
        <taxon>Bacteroidota</taxon>
        <taxon>Flavobacteriia</taxon>
        <taxon>Flavobacteriales</taxon>
        <taxon>Weeksellaceae</taxon>
        <taxon>Bergeyella</taxon>
    </lineage>
</organism>
<accession>A0A376BY03</accession>